<name>A0A6J5LB95_9CAUD</name>
<proteinExistence type="predicted"/>
<organism evidence="1">
    <name type="scientific">uncultured Caudovirales phage</name>
    <dbReference type="NCBI Taxonomy" id="2100421"/>
    <lineage>
        <taxon>Viruses</taxon>
        <taxon>Duplodnaviria</taxon>
        <taxon>Heunggongvirae</taxon>
        <taxon>Uroviricota</taxon>
        <taxon>Caudoviricetes</taxon>
        <taxon>Peduoviridae</taxon>
        <taxon>Maltschvirus</taxon>
        <taxon>Maltschvirus maltsch</taxon>
    </lineage>
</organism>
<accession>A0A6J5LB95</accession>
<reference evidence="1" key="1">
    <citation type="submission" date="2020-04" db="EMBL/GenBank/DDBJ databases">
        <authorList>
            <person name="Chiriac C."/>
            <person name="Salcher M."/>
            <person name="Ghai R."/>
            <person name="Kavagutti S V."/>
        </authorList>
    </citation>
    <scope>NUCLEOTIDE SEQUENCE</scope>
</reference>
<sequence>VGLTDEEKADLFEGTAPYYNEADYADAIEAKLKEKNTP</sequence>
<feature type="non-terminal residue" evidence="1">
    <location>
        <position position="1"/>
    </location>
</feature>
<dbReference type="EMBL" id="LR796246">
    <property type="protein sequence ID" value="CAB4131355.1"/>
    <property type="molecule type" value="Genomic_DNA"/>
</dbReference>
<gene>
    <name evidence="1" type="ORF">UFOVP133_68</name>
</gene>
<protein>
    <submittedName>
        <fullName evidence="1">Uncharacterized protein</fullName>
    </submittedName>
</protein>
<evidence type="ECO:0000313" key="1">
    <source>
        <dbReference type="EMBL" id="CAB4131355.1"/>
    </source>
</evidence>